<dbReference type="InterPro" id="IPR029058">
    <property type="entry name" value="AB_hydrolase_fold"/>
</dbReference>
<dbReference type="InterPro" id="IPR050654">
    <property type="entry name" value="AChE-related_enzymes"/>
</dbReference>
<dbReference type="Pfam" id="PF00135">
    <property type="entry name" value="COesterase"/>
    <property type="match status" value="1"/>
</dbReference>
<evidence type="ECO:0000256" key="1">
    <source>
        <dbReference type="ARBA" id="ARBA00005964"/>
    </source>
</evidence>
<evidence type="ECO:0000313" key="5">
    <source>
        <dbReference type="EMBL" id="KAJ9602718.1"/>
    </source>
</evidence>
<dbReference type="InterPro" id="IPR002018">
    <property type="entry name" value="CarbesteraseB"/>
</dbReference>
<organism evidence="5 6">
    <name type="scientific">Cladophialophora chaetospira</name>
    <dbReference type="NCBI Taxonomy" id="386627"/>
    <lineage>
        <taxon>Eukaryota</taxon>
        <taxon>Fungi</taxon>
        <taxon>Dikarya</taxon>
        <taxon>Ascomycota</taxon>
        <taxon>Pezizomycotina</taxon>
        <taxon>Eurotiomycetes</taxon>
        <taxon>Chaetothyriomycetidae</taxon>
        <taxon>Chaetothyriales</taxon>
        <taxon>Herpotrichiellaceae</taxon>
        <taxon>Cladophialophora</taxon>
    </lineage>
</organism>
<dbReference type="Proteomes" id="UP001172673">
    <property type="component" value="Unassembled WGS sequence"/>
</dbReference>
<dbReference type="GO" id="GO:0052689">
    <property type="term" value="F:carboxylic ester hydrolase activity"/>
    <property type="evidence" value="ECO:0007669"/>
    <property type="project" value="TreeGrafter"/>
</dbReference>
<sequence length="518" mass="55702">MLLLNFNTVGALATALLLKISDAALIARQSAPPTVHLKNGSYSGVHSASFNQDFFLGMPFVQAPVGDLRFNIPHSLNTTWQNTRNATQYGYECYGYGSDQASNVVSEDCLTLNVVRPSTAKQNTRLPVAVWIHGGGFTEGGNRDPRYNLSYIVQQSTDMNQPIIGVSINYRLQAFGFMFGTDVLKAGATNLGFRDQRLALYWVQENIAAFGGDPTKVTIWGESAGAASVGTHLIAYDGRDDNLFRAGIMESGAPIPFGPYTNASAWDKYYNNITRATKCSTASNTLACLRKVPIKELNNVLNSSVTANVPGWGVAIDNDFITGSATEQLMDGKFVKVPILQGANFDEGTAFGAKGINTTQQFLAVVESAGPNATVAQTMAALYPDIPGVGIPATLPGRPTGNYSMLGVQYKRASAYGGDLSMHAPRRLTAQAWAAQNVTSWSYHFNVVPNGVSYVTGATHFQEVAFVFRNLLGQGYNNSVAVDPFEHKPATYGDLATIMSRMWASFIAEGDPNAGNGM</sequence>
<accession>A0AA39CC00</accession>
<dbReference type="PANTHER" id="PTHR43918">
    <property type="entry name" value="ACETYLCHOLINESTERASE"/>
    <property type="match status" value="1"/>
</dbReference>
<proteinExistence type="inferred from homology"/>
<dbReference type="EC" id="3.1.1.-" evidence="3"/>
<evidence type="ECO:0000256" key="3">
    <source>
        <dbReference type="RuleBase" id="RU361235"/>
    </source>
</evidence>
<feature type="domain" description="Carboxylesterase type B" evidence="4">
    <location>
        <begin position="33"/>
        <end position="514"/>
    </location>
</feature>
<feature type="signal peptide" evidence="3">
    <location>
        <begin position="1"/>
        <end position="23"/>
    </location>
</feature>
<gene>
    <name evidence="5" type="ORF">H2200_012912</name>
</gene>
<reference evidence="5" key="1">
    <citation type="submission" date="2022-10" db="EMBL/GenBank/DDBJ databases">
        <title>Culturing micro-colonial fungi from biological soil crusts in the Mojave desert and describing Neophaeococcomyces mojavensis, and introducing the new genera and species Taxawa tesnikishii.</title>
        <authorList>
            <person name="Kurbessoian T."/>
            <person name="Stajich J.E."/>
        </authorList>
    </citation>
    <scope>NUCLEOTIDE SEQUENCE</scope>
    <source>
        <strain evidence="5">TK_41</strain>
    </source>
</reference>
<evidence type="ECO:0000313" key="6">
    <source>
        <dbReference type="Proteomes" id="UP001172673"/>
    </source>
</evidence>
<evidence type="ECO:0000256" key="2">
    <source>
        <dbReference type="ARBA" id="ARBA00022801"/>
    </source>
</evidence>
<feature type="chain" id="PRO_5041483923" description="Carboxylic ester hydrolase" evidence="3">
    <location>
        <begin position="24"/>
        <end position="518"/>
    </location>
</feature>
<evidence type="ECO:0000259" key="4">
    <source>
        <dbReference type="Pfam" id="PF00135"/>
    </source>
</evidence>
<keyword evidence="3" id="KW-0732">Signal</keyword>
<dbReference type="PROSITE" id="PS00941">
    <property type="entry name" value="CARBOXYLESTERASE_B_2"/>
    <property type="match status" value="1"/>
</dbReference>
<dbReference type="InterPro" id="IPR019819">
    <property type="entry name" value="Carboxylesterase_B_CS"/>
</dbReference>
<dbReference type="SUPFAM" id="SSF53474">
    <property type="entry name" value="alpha/beta-Hydrolases"/>
    <property type="match status" value="1"/>
</dbReference>
<comment type="caution">
    <text evidence="5">The sequence shown here is derived from an EMBL/GenBank/DDBJ whole genome shotgun (WGS) entry which is preliminary data.</text>
</comment>
<dbReference type="PROSITE" id="PS00122">
    <property type="entry name" value="CARBOXYLESTERASE_B_1"/>
    <property type="match status" value="1"/>
</dbReference>
<keyword evidence="6" id="KW-1185">Reference proteome</keyword>
<dbReference type="PANTHER" id="PTHR43918:SF4">
    <property type="entry name" value="CARBOXYLIC ESTER HYDROLASE"/>
    <property type="match status" value="1"/>
</dbReference>
<dbReference type="AlphaFoldDB" id="A0AA39CC00"/>
<dbReference type="InterPro" id="IPR019826">
    <property type="entry name" value="Carboxylesterase_B_AS"/>
</dbReference>
<protein>
    <recommendedName>
        <fullName evidence="3">Carboxylic ester hydrolase</fullName>
        <ecNumber evidence="3">3.1.1.-</ecNumber>
    </recommendedName>
</protein>
<dbReference type="EMBL" id="JAPDRK010000025">
    <property type="protein sequence ID" value="KAJ9602718.1"/>
    <property type="molecule type" value="Genomic_DNA"/>
</dbReference>
<comment type="similarity">
    <text evidence="1 3">Belongs to the type-B carboxylesterase/lipase family.</text>
</comment>
<name>A0AA39CC00_9EURO</name>
<keyword evidence="2 3" id="KW-0378">Hydrolase</keyword>
<dbReference type="Gene3D" id="3.40.50.1820">
    <property type="entry name" value="alpha/beta hydrolase"/>
    <property type="match status" value="1"/>
</dbReference>